<dbReference type="InterPro" id="IPR005302">
    <property type="entry name" value="MoCF_Sase_C"/>
</dbReference>
<dbReference type="InterPro" id="IPR052716">
    <property type="entry name" value="MOSC_domain"/>
</dbReference>
<dbReference type="SUPFAM" id="SSF50800">
    <property type="entry name" value="PK beta-barrel domain-like"/>
    <property type="match status" value="1"/>
</dbReference>
<protein>
    <recommendedName>
        <fullName evidence="1">MOSC domain-containing protein</fullName>
    </recommendedName>
</protein>
<evidence type="ECO:0000259" key="1">
    <source>
        <dbReference type="PROSITE" id="PS51340"/>
    </source>
</evidence>
<reference evidence="2" key="1">
    <citation type="journal article" date="2014" name="Front. Microbiol.">
        <title>High frequency of phylogenetically diverse reductive dehalogenase-homologous genes in deep subseafloor sedimentary metagenomes.</title>
        <authorList>
            <person name="Kawai M."/>
            <person name="Futagami T."/>
            <person name="Toyoda A."/>
            <person name="Takaki Y."/>
            <person name="Nishi S."/>
            <person name="Hori S."/>
            <person name="Arai W."/>
            <person name="Tsubouchi T."/>
            <person name="Morono Y."/>
            <person name="Uchiyama I."/>
            <person name="Ito T."/>
            <person name="Fujiyama A."/>
            <person name="Inagaki F."/>
            <person name="Takami H."/>
        </authorList>
    </citation>
    <scope>NUCLEOTIDE SEQUENCE</scope>
    <source>
        <strain evidence="2">Expedition CK06-06</strain>
    </source>
</reference>
<evidence type="ECO:0000313" key="2">
    <source>
        <dbReference type="EMBL" id="GAF78223.1"/>
    </source>
</evidence>
<dbReference type="PROSITE" id="PS51340">
    <property type="entry name" value="MOSC"/>
    <property type="match status" value="1"/>
</dbReference>
<dbReference type="InterPro" id="IPR011037">
    <property type="entry name" value="Pyrv_Knase-like_insert_dom_sf"/>
</dbReference>
<sequence>MQINDKEKKDKMDKIKGKIVAVCRSKKKGTVKKEIGEGLLIEDFGLEKDAHSGKWHRQISLLGVESINKMEGKGFKIKHGDFAENLTVEGIVLYQLPLGTKLKVGENVLLEVTQIGKECHQDCEIRKKIGDCVMPREGIFTRVLKGGKVKAGDEIEVVSG</sequence>
<dbReference type="GO" id="GO:0003824">
    <property type="term" value="F:catalytic activity"/>
    <property type="evidence" value="ECO:0007669"/>
    <property type="project" value="InterPro"/>
</dbReference>
<feature type="domain" description="MOSC" evidence="1">
    <location>
        <begin position="33"/>
        <end position="158"/>
    </location>
</feature>
<dbReference type="PANTHER" id="PTHR36930">
    <property type="entry name" value="METAL-SULFUR CLUSTER BIOSYNTHESIS PROTEINS YUAD-RELATED"/>
    <property type="match status" value="1"/>
</dbReference>
<dbReference type="PANTHER" id="PTHR36930:SF1">
    <property type="entry name" value="MOSC DOMAIN-CONTAINING PROTEIN"/>
    <property type="match status" value="1"/>
</dbReference>
<dbReference type="GO" id="GO:0030170">
    <property type="term" value="F:pyridoxal phosphate binding"/>
    <property type="evidence" value="ECO:0007669"/>
    <property type="project" value="InterPro"/>
</dbReference>
<name>X0SAY4_9ZZZZ</name>
<proteinExistence type="predicted"/>
<accession>X0SAY4</accession>
<dbReference type="Pfam" id="PF03473">
    <property type="entry name" value="MOSC"/>
    <property type="match status" value="1"/>
</dbReference>
<dbReference type="GO" id="GO:0030151">
    <property type="term" value="F:molybdenum ion binding"/>
    <property type="evidence" value="ECO:0007669"/>
    <property type="project" value="InterPro"/>
</dbReference>
<organism evidence="2">
    <name type="scientific">marine sediment metagenome</name>
    <dbReference type="NCBI Taxonomy" id="412755"/>
    <lineage>
        <taxon>unclassified sequences</taxon>
        <taxon>metagenomes</taxon>
        <taxon>ecological metagenomes</taxon>
    </lineage>
</organism>
<dbReference type="AlphaFoldDB" id="X0SAY4"/>
<dbReference type="Gene3D" id="2.40.33.20">
    <property type="entry name" value="PK beta-barrel domain-like"/>
    <property type="match status" value="1"/>
</dbReference>
<gene>
    <name evidence="2" type="ORF">S01H1_16024</name>
</gene>
<dbReference type="EMBL" id="BARS01008397">
    <property type="protein sequence ID" value="GAF78223.1"/>
    <property type="molecule type" value="Genomic_DNA"/>
</dbReference>
<comment type="caution">
    <text evidence="2">The sequence shown here is derived from an EMBL/GenBank/DDBJ whole genome shotgun (WGS) entry which is preliminary data.</text>
</comment>